<dbReference type="GO" id="GO:0005886">
    <property type="term" value="C:plasma membrane"/>
    <property type="evidence" value="ECO:0007669"/>
    <property type="project" value="UniProtKB-SubCell"/>
</dbReference>
<dbReference type="Proteomes" id="UP000005798">
    <property type="component" value="Unassembled WGS sequence"/>
</dbReference>
<evidence type="ECO:0000313" key="8">
    <source>
        <dbReference type="EMBL" id="EDS17621.1"/>
    </source>
</evidence>
<evidence type="ECO:0000256" key="4">
    <source>
        <dbReference type="ARBA" id="ARBA00023136"/>
    </source>
</evidence>
<organism evidence="8 9">
    <name type="scientific">Thomasclavelia ramosa DSM 1402</name>
    <dbReference type="NCBI Taxonomy" id="445974"/>
    <lineage>
        <taxon>Bacteria</taxon>
        <taxon>Bacillati</taxon>
        <taxon>Bacillota</taxon>
        <taxon>Erysipelotrichia</taxon>
        <taxon>Erysipelotrichales</taxon>
        <taxon>Coprobacillaceae</taxon>
        <taxon>Thomasclavelia</taxon>
    </lineage>
</organism>
<protein>
    <submittedName>
        <fullName evidence="8">Septation ring formation regulator EzrA</fullName>
    </submittedName>
</protein>
<sequence length="598" mass="70282">MTLMIYFISKIYKKEGCNIMDFLDNILKKFGTKNVIIVGVVLIVTIVILITYWMIKLRIYRKEIVVLENDMNAIKTLPIQYRLGRIKAIGKNMPDVLEKYDDFELEFNDLVNLQSNEIAPLINDIDERLFYRKLKGVRRDLNKLRQDIDNYEKRSKALLKEIEVITEIENVQRVEIIKIKEKFRLTNDEFAAVRFKIEDFVPAIPQKFADIEERFVQLEALMNSQRFDEAKVSADKIDKDIDLLSAYLRDLPTYISIVRKYIPKRLDELYRVITEMKERDFSIERLNTTVRYNKINADLENTIQAIKELNLENVGASIEVMTEDLNSLTADFEKEEAAYSRYEESRNACYKHIGHLDEGLRNTINSLGELQRNYLLSDYEITVKEDYEAFKGILDELDQLTVIIESNDFSYSVLIERFEELIDRCKPFDESLNKYIELENSLRLQEKRALDELDNINIVLLEIKSEIKNKHLPMINESYKDYIDDSYQKADEILKFIRRRPIDLERLSVQVDAARDVIYKLYDNVHNLIVTAEMVEDAIIYGNRYRSSFLEVNTELTKAELLFRNGEYTKALTTAVDIIEKINPGSYEMLINKNSAKS</sequence>
<dbReference type="EMBL" id="ABFX02000008">
    <property type="protein sequence ID" value="EDS17621.1"/>
    <property type="molecule type" value="Genomic_DNA"/>
</dbReference>
<feature type="transmembrane region" description="Helical" evidence="7">
    <location>
        <begin position="35"/>
        <end position="55"/>
    </location>
</feature>
<feature type="coiled-coil region" evidence="6">
    <location>
        <begin position="134"/>
        <end position="168"/>
    </location>
</feature>
<comment type="subcellular location">
    <subcellularLocation>
        <location evidence="1">Cell membrane</location>
        <topology evidence="1">Single-pass membrane protein</topology>
    </subcellularLocation>
</comment>
<evidence type="ECO:0000256" key="7">
    <source>
        <dbReference type="SAM" id="Phobius"/>
    </source>
</evidence>
<name>B0N733_9FIRM</name>
<keyword evidence="2 7" id="KW-0812">Transmembrane</keyword>
<reference evidence="8" key="2">
    <citation type="submission" date="2014-06" db="EMBL/GenBank/DDBJ databases">
        <title>Draft genome sequence of Clostridium ramosum(DSM 1402).</title>
        <authorList>
            <person name="Sudarsanam P."/>
            <person name="Ley R."/>
            <person name="Guruge J."/>
            <person name="Turnbaugh P.J."/>
            <person name="Mahowald M."/>
            <person name="Liep D."/>
            <person name="Gordon J."/>
        </authorList>
    </citation>
    <scope>NUCLEOTIDE SEQUENCE</scope>
    <source>
        <strain evidence="8">DSM 1402</strain>
    </source>
</reference>
<evidence type="ECO:0000256" key="1">
    <source>
        <dbReference type="ARBA" id="ARBA00004162"/>
    </source>
</evidence>
<dbReference type="eggNOG" id="COG4477">
    <property type="taxonomic scope" value="Bacteria"/>
</dbReference>
<proteinExistence type="predicted"/>
<reference evidence="8" key="1">
    <citation type="submission" date="2007-11" db="EMBL/GenBank/DDBJ databases">
        <authorList>
            <person name="Fulton L."/>
            <person name="Clifton S."/>
            <person name="Fulton B."/>
            <person name="Xu J."/>
            <person name="Minx P."/>
            <person name="Pepin K.H."/>
            <person name="Johnson M."/>
            <person name="Thiruvilangam P."/>
            <person name="Bhonagiri V."/>
            <person name="Nash W.E."/>
            <person name="Mardis E.R."/>
            <person name="Wilson R.K."/>
        </authorList>
    </citation>
    <scope>NUCLEOTIDE SEQUENCE [LARGE SCALE GENOMIC DNA]</scope>
    <source>
        <strain evidence="8">DSM 1402</strain>
    </source>
</reference>
<gene>
    <name evidence="8" type="ORF">CLORAM_02416</name>
</gene>
<keyword evidence="5" id="KW-0717">Septation</keyword>
<dbReference type="Pfam" id="PF06160">
    <property type="entry name" value="EzrA"/>
    <property type="match status" value="1"/>
</dbReference>
<keyword evidence="3 7" id="KW-1133">Transmembrane helix</keyword>
<dbReference type="GO" id="GO:0005940">
    <property type="term" value="C:septin ring"/>
    <property type="evidence" value="ECO:0007669"/>
    <property type="project" value="InterPro"/>
</dbReference>
<comment type="caution">
    <text evidence="8">The sequence shown here is derived from an EMBL/GenBank/DDBJ whole genome shotgun (WGS) entry which is preliminary data.</text>
</comment>
<evidence type="ECO:0000256" key="2">
    <source>
        <dbReference type="ARBA" id="ARBA00022692"/>
    </source>
</evidence>
<feature type="coiled-coil region" evidence="6">
    <location>
        <begin position="292"/>
        <end position="345"/>
    </location>
</feature>
<accession>B0N733</accession>
<dbReference type="GO" id="GO:0000917">
    <property type="term" value="P:division septum assembly"/>
    <property type="evidence" value="ECO:0007669"/>
    <property type="project" value="UniProtKB-KW"/>
</dbReference>
<dbReference type="GO" id="GO:0000921">
    <property type="term" value="P:septin ring assembly"/>
    <property type="evidence" value="ECO:0007669"/>
    <property type="project" value="InterPro"/>
</dbReference>
<keyword evidence="5" id="KW-0131">Cell cycle</keyword>
<evidence type="ECO:0000313" key="9">
    <source>
        <dbReference type="Proteomes" id="UP000005798"/>
    </source>
</evidence>
<evidence type="ECO:0000256" key="6">
    <source>
        <dbReference type="SAM" id="Coils"/>
    </source>
</evidence>
<dbReference type="HOGENOM" id="CLU_034079_0_0_9"/>
<evidence type="ECO:0000256" key="3">
    <source>
        <dbReference type="ARBA" id="ARBA00022989"/>
    </source>
</evidence>
<dbReference type="AlphaFoldDB" id="B0N733"/>
<dbReference type="InterPro" id="IPR010379">
    <property type="entry name" value="EzrA"/>
</dbReference>
<keyword evidence="5" id="KW-0132">Cell division</keyword>
<keyword evidence="4 7" id="KW-0472">Membrane</keyword>
<keyword evidence="6" id="KW-0175">Coiled coil</keyword>
<keyword evidence="9" id="KW-1185">Reference proteome</keyword>
<evidence type="ECO:0000256" key="5">
    <source>
        <dbReference type="ARBA" id="ARBA00023210"/>
    </source>
</evidence>